<evidence type="ECO:0000313" key="2">
    <source>
        <dbReference type="Proteomes" id="UP000199228"/>
    </source>
</evidence>
<reference evidence="1 2" key="1">
    <citation type="submission" date="2016-10" db="EMBL/GenBank/DDBJ databases">
        <authorList>
            <person name="de Groot N.N."/>
        </authorList>
    </citation>
    <scope>NUCLEOTIDE SEQUENCE [LARGE SCALE GENOMIC DNA]</scope>
    <source>
        <strain evidence="1 2">DSM 3217</strain>
    </source>
</reference>
<dbReference type="STRING" id="1732.SAMN02910417_01069"/>
<evidence type="ECO:0000313" key="1">
    <source>
        <dbReference type="EMBL" id="SDB14696.1"/>
    </source>
</evidence>
<dbReference type="Proteomes" id="UP000199228">
    <property type="component" value="Unassembled WGS sequence"/>
</dbReference>
<proteinExistence type="predicted"/>
<dbReference type="EMBL" id="FMXR01000008">
    <property type="protein sequence ID" value="SDB14696.1"/>
    <property type="molecule type" value="Genomic_DNA"/>
</dbReference>
<dbReference type="RefSeq" id="WP_090173006.1">
    <property type="nucleotide sequence ID" value="NZ_FMXR01000008.1"/>
</dbReference>
<dbReference type="AlphaFoldDB" id="A0A1G6B256"/>
<protein>
    <submittedName>
        <fullName evidence="1">Uncharacterized protein</fullName>
    </submittedName>
</protein>
<keyword evidence="2" id="KW-1185">Reference proteome</keyword>
<name>A0A1G6B256_EUBOX</name>
<organism evidence="1 2">
    <name type="scientific">Eubacterium oxidoreducens</name>
    <dbReference type="NCBI Taxonomy" id="1732"/>
    <lineage>
        <taxon>Bacteria</taxon>
        <taxon>Bacillati</taxon>
        <taxon>Bacillota</taxon>
        <taxon>Clostridia</taxon>
        <taxon>Eubacteriales</taxon>
        <taxon>Eubacteriaceae</taxon>
        <taxon>Eubacterium</taxon>
    </lineage>
</organism>
<sequence>MMKTVFNDLHEFAENAKDAKELKEYFSEMTKLYEIFKVFEILDISEFFLEMARLHSYKEFEFAVNMLKESMKEESGLIDKKNGM</sequence>
<accession>A0A1G6B256</accession>
<gene>
    <name evidence="1" type="ORF">SAMN02910417_01069</name>
</gene>